<proteinExistence type="predicted"/>
<dbReference type="Gene3D" id="3.40.50.150">
    <property type="entry name" value="Vaccinia Virus protein VP39"/>
    <property type="match status" value="1"/>
</dbReference>
<accession>A0A1V6QBH9</accession>
<keyword evidence="2" id="KW-1185">Reference proteome</keyword>
<dbReference type="PANTHER" id="PTHR18895">
    <property type="entry name" value="HEMK METHYLTRANSFERASE"/>
    <property type="match status" value="1"/>
</dbReference>
<sequence>MPRIPFSVILKAHQENRLLPLLLKECRTIDSARNELRWLRERALRDSQSLSRSNTGWRARLRSMCQLRSRGYPLQYILGDQPFGNLEILCKKGVLIPRYVYHIPDRDTSPNFPRPETESYTYQAARLICQIALDSKQKSRSGSNSRALRVIDLCTGTGCISLLLHALLAPHFQKLSITGVDISPIAFSLAQKNLEHNMRLGQLTSRASTDIHFHRGNVLGNGSDGSTPSIDSILQPYYSEADSSPADQTNGCDLLISNPPYISPHEFGNGTTARSVRLFEPKLALVPPSLVTGEESDRPEDIFYYHILALSFKLRAKVTVLECGDMGQAKRIVSLHDTLASRELGQFRAEIWPSSERDLTENGFHATDGSRAVIIRRLS</sequence>
<dbReference type="InterPro" id="IPR029063">
    <property type="entry name" value="SAM-dependent_MTases_sf"/>
</dbReference>
<protein>
    <recommendedName>
        <fullName evidence="3">Methyltransferase domain-containing protein</fullName>
    </recommendedName>
</protein>
<dbReference type="SUPFAM" id="SSF53335">
    <property type="entry name" value="S-adenosyl-L-methionine-dependent methyltransferases"/>
    <property type="match status" value="1"/>
</dbReference>
<dbReference type="PANTHER" id="PTHR18895:SF74">
    <property type="entry name" value="MTRF1L RELEASE FACTOR GLUTAMINE METHYLTRANSFERASE"/>
    <property type="match status" value="1"/>
</dbReference>
<dbReference type="GO" id="GO:0008168">
    <property type="term" value="F:methyltransferase activity"/>
    <property type="evidence" value="ECO:0007669"/>
    <property type="project" value="InterPro"/>
</dbReference>
<evidence type="ECO:0000313" key="2">
    <source>
        <dbReference type="Proteomes" id="UP000191672"/>
    </source>
</evidence>
<reference evidence="2" key="1">
    <citation type="journal article" date="2017" name="Nat. Microbiol.">
        <title>Global analysis of biosynthetic gene clusters reveals vast potential of secondary metabolite production in Penicillium species.</title>
        <authorList>
            <person name="Nielsen J.C."/>
            <person name="Grijseels S."/>
            <person name="Prigent S."/>
            <person name="Ji B."/>
            <person name="Dainat J."/>
            <person name="Nielsen K.F."/>
            <person name="Frisvad J.C."/>
            <person name="Workman M."/>
            <person name="Nielsen J."/>
        </authorList>
    </citation>
    <scope>NUCLEOTIDE SEQUENCE [LARGE SCALE GENOMIC DNA]</scope>
    <source>
        <strain evidence="2">IBT 31811</strain>
    </source>
</reference>
<dbReference type="GO" id="GO:0003676">
    <property type="term" value="F:nucleic acid binding"/>
    <property type="evidence" value="ECO:0007669"/>
    <property type="project" value="InterPro"/>
</dbReference>
<dbReference type="STRING" id="416450.A0A1V6QBH9"/>
<comment type="caution">
    <text evidence="1">The sequence shown here is derived from an EMBL/GenBank/DDBJ whole genome shotgun (WGS) entry which is preliminary data.</text>
</comment>
<name>A0A1V6QBH9_9EURO</name>
<dbReference type="EMBL" id="MDYN01000008">
    <property type="protein sequence ID" value="OQD86206.1"/>
    <property type="molecule type" value="Genomic_DNA"/>
</dbReference>
<evidence type="ECO:0000313" key="1">
    <source>
        <dbReference type="EMBL" id="OQD86206.1"/>
    </source>
</evidence>
<dbReference type="Gene3D" id="1.10.8.10">
    <property type="entry name" value="DNA helicase RuvA subunit, C-terminal domain"/>
    <property type="match status" value="1"/>
</dbReference>
<dbReference type="AlphaFoldDB" id="A0A1V6QBH9"/>
<organism evidence="1 2">
    <name type="scientific">Penicillium antarcticum</name>
    <dbReference type="NCBI Taxonomy" id="416450"/>
    <lineage>
        <taxon>Eukaryota</taxon>
        <taxon>Fungi</taxon>
        <taxon>Dikarya</taxon>
        <taxon>Ascomycota</taxon>
        <taxon>Pezizomycotina</taxon>
        <taxon>Eurotiomycetes</taxon>
        <taxon>Eurotiomycetidae</taxon>
        <taxon>Eurotiales</taxon>
        <taxon>Aspergillaceae</taxon>
        <taxon>Penicillium</taxon>
    </lineage>
</organism>
<dbReference type="PROSITE" id="PS00092">
    <property type="entry name" value="N6_MTASE"/>
    <property type="match status" value="1"/>
</dbReference>
<evidence type="ECO:0008006" key="3">
    <source>
        <dbReference type="Google" id="ProtNLM"/>
    </source>
</evidence>
<dbReference type="GO" id="GO:0032259">
    <property type="term" value="P:methylation"/>
    <property type="evidence" value="ECO:0007669"/>
    <property type="project" value="InterPro"/>
</dbReference>
<dbReference type="GO" id="GO:0005739">
    <property type="term" value="C:mitochondrion"/>
    <property type="evidence" value="ECO:0007669"/>
    <property type="project" value="TreeGrafter"/>
</dbReference>
<dbReference type="Proteomes" id="UP000191672">
    <property type="component" value="Unassembled WGS sequence"/>
</dbReference>
<dbReference type="InterPro" id="IPR050320">
    <property type="entry name" value="N5-glutamine_MTase"/>
</dbReference>
<gene>
    <name evidence="1" type="ORF">PENANT_c008G00178</name>
</gene>
<dbReference type="InterPro" id="IPR002052">
    <property type="entry name" value="DNA_methylase_N6_adenine_CS"/>
</dbReference>
<dbReference type="CDD" id="cd02440">
    <property type="entry name" value="AdoMet_MTases"/>
    <property type="match status" value="1"/>
</dbReference>